<dbReference type="Gene3D" id="2.120.10.30">
    <property type="entry name" value="TolB, C-terminal domain"/>
    <property type="match status" value="2"/>
</dbReference>
<dbReference type="InterPro" id="IPR013517">
    <property type="entry name" value="FG-GAP"/>
</dbReference>
<proteinExistence type="predicted"/>
<sequence>MPRAILRSGTLIAAISLFFGVIWQAGAAAAASAPVITSIGRISEGLSVPTDLALDSAGNLYVAEPRSELVLRFNKYGEPAGSYGPLPVAATCVAVSPDGKVLYAGGKTMVLRIDAQSGELLGYLGSGGPEEFGMAYALAVDAQGYVYVADGEAKNISVYAPGGGLHFRFGTPGVGPGQFANIAALGFDPGRDEIHVADNFSQGASIDPKVQVFSKSGALLRTLLGKSAFGSPALTAFGGMAFDDKGRGYFLDSLKGEIRVLRLPNTYLSFYRQVGYGPGQLATPLTAVYDAEYGRLLVLCADGRIEILGIDGGTMPVRVNNPPSAPVPISPLGGSQVATALPTLTFTNSLDPDDDILTYTVEVYRHEALVAAISDIVEHAGESTSLTLTAALEENAGYQWRVQAFDGEAHSPWSSQETFYVNAVQEPPGIPELIRPLHGELMEGEGVLEWTAVTDPDPFDQVHYWLEIATEADFAAPLISIALEQTAISLSEIPDYEVLEQGVLYRWRVRGVDNHGLASDPSETGAFTYGATILRIESSLSGARVYLGGNHAYPGRYVGETPLTLRDIPDGDYALVVQMPGFEPHVAALSVAPGLSVLHEAELVPQLLPGNFVLRALAADVSPGEGTPFLVDLDGDGRLDLLMGDQAGRILLLRGIDSARDLPAFAPGQPLDLPLIPGAAPFVVDWNNNDLPDLLVGGADGSVVLFVNQGLEGALRFDQGTYLVAATGPVDVGGMAVPFVADLNGNGKKDLLVGGAEGQVFAFFNQGSDAQPQLGPPQPWFHLEGARSPFRADLTGDGSWELLIAVDGDIRAFARDAQGHWQELEEPRLAVEEGQRRGGVGVGLERLPEVALGKGGKGVQKGRRSLILMPDIYRFFLADLDGRGGKDVIFVDENHDLQLLQSQGSVPVPVFWQTLAEKAVRIAASLDGAAQIKALALAAAVGDKHLAQALALASELAVEAADQSETAAAVSEIKAVLQRVE</sequence>
<evidence type="ECO:0000259" key="2">
    <source>
        <dbReference type="PROSITE" id="PS50853"/>
    </source>
</evidence>
<dbReference type="InterPro" id="IPR028994">
    <property type="entry name" value="Integrin_alpha_N"/>
</dbReference>
<accession>A0ABY5ZPK8</accession>
<evidence type="ECO:0000313" key="4">
    <source>
        <dbReference type="Proteomes" id="UP001060414"/>
    </source>
</evidence>
<dbReference type="InterPro" id="IPR013783">
    <property type="entry name" value="Ig-like_fold"/>
</dbReference>
<name>A0ABY5ZPK8_9BACT</name>
<dbReference type="Gene3D" id="2.60.40.10">
    <property type="entry name" value="Immunoglobulins"/>
    <property type="match status" value="2"/>
</dbReference>
<keyword evidence="1" id="KW-0732">Signal</keyword>
<dbReference type="SUPFAM" id="SSF69318">
    <property type="entry name" value="Integrin alpha N-terminal domain"/>
    <property type="match status" value="1"/>
</dbReference>
<organism evidence="3 4">
    <name type="scientific">Geoalkalibacter halelectricus</name>
    <dbReference type="NCBI Taxonomy" id="2847045"/>
    <lineage>
        <taxon>Bacteria</taxon>
        <taxon>Pseudomonadati</taxon>
        <taxon>Thermodesulfobacteriota</taxon>
        <taxon>Desulfuromonadia</taxon>
        <taxon>Desulfuromonadales</taxon>
        <taxon>Geoalkalibacteraceae</taxon>
        <taxon>Geoalkalibacter</taxon>
    </lineage>
</organism>
<dbReference type="SUPFAM" id="SSF101898">
    <property type="entry name" value="NHL repeat"/>
    <property type="match status" value="1"/>
</dbReference>
<dbReference type="PANTHER" id="PTHR44103:SF1">
    <property type="entry name" value="PROPROTEIN CONVERTASE P"/>
    <property type="match status" value="1"/>
</dbReference>
<evidence type="ECO:0000256" key="1">
    <source>
        <dbReference type="ARBA" id="ARBA00022729"/>
    </source>
</evidence>
<dbReference type="InterPro" id="IPR011042">
    <property type="entry name" value="6-blade_b-propeller_TolB-like"/>
</dbReference>
<dbReference type="RefSeq" id="WP_260749133.1">
    <property type="nucleotide sequence ID" value="NZ_CP092109.1"/>
</dbReference>
<gene>
    <name evidence="3" type="ORF">L9S41_05040</name>
</gene>
<protein>
    <submittedName>
        <fullName evidence="3">FG-GAP-like repeat-containing protein</fullName>
    </submittedName>
</protein>
<reference evidence="3" key="1">
    <citation type="journal article" date="2022" name="Environ. Microbiol.">
        <title>Geoalkalibacter halelectricus SAP #1 sp. nov. possessing extracellular electron transfer and mineral#reducing capabilities from a haloalkaline environment.</title>
        <authorList>
            <person name="Yadav S."/>
            <person name="Singh R."/>
            <person name="Sundharam S.S."/>
            <person name="Chaudhary S."/>
            <person name="Krishnamurthi S."/>
            <person name="Patil S.A."/>
        </authorList>
    </citation>
    <scope>NUCLEOTIDE SEQUENCE</scope>
    <source>
        <strain evidence="3">SAP-1</strain>
    </source>
</reference>
<evidence type="ECO:0000313" key="3">
    <source>
        <dbReference type="EMBL" id="UWZ80769.1"/>
    </source>
</evidence>
<dbReference type="PANTHER" id="PTHR44103">
    <property type="entry name" value="PROPROTEIN CONVERTASE P"/>
    <property type="match status" value="1"/>
</dbReference>
<dbReference type="CDD" id="cd05819">
    <property type="entry name" value="NHL"/>
    <property type="match status" value="1"/>
</dbReference>
<dbReference type="Pfam" id="PF08308">
    <property type="entry name" value="PEGA"/>
    <property type="match status" value="1"/>
</dbReference>
<dbReference type="EMBL" id="CP092109">
    <property type="protein sequence ID" value="UWZ80769.1"/>
    <property type="molecule type" value="Genomic_DNA"/>
</dbReference>
<dbReference type="InterPro" id="IPR036116">
    <property type="entry name" value="FN3_sf"/>
</dbReference>
<keyword evidence="4" id="KW-1185">Reference proteome</keyword>
<dbReference type="Pfam" id="PF13517">
    <property type="entry name" value="FG-GAP_3"/>
    <property type="match status" value="1"/>
</dbReference>
<feature type="domain" description="Fibronectin type-III" evidence="2">
    <location>
        <begin position="322"/>
        <end position="427"/>
    </location>
</feature>
<dbReference type="InterPro" id="IPR013229">
    <property type="entry name" value="PEGA"/>
</dbReference>
<dbReference type="SUPFAM" id="SSF49265">
    <property type="entry name" value="Fibronectin type III"/>
    <property type="match status" value="1"/>
</dbReference>
<dbReference type="CDD" id="cd00063">
    <property type="entry name" value="FN3"/>
    <property type="match status" value="1"/>
</dbReference>
<dbReference type="Proteomes" id="UP001060414">
    <property type="component" value="Chromosome"/>
</dbReference>
<dbReference type="InterPro" id="IPR003961">
    <property type="entry name" value="FN3_dom"/>
</dbReference>
<dbReference type="PROSITE" id="PS50853">
    <property type="entry name" value="FN3"/>
    <property type="match status" value="1"/>
</dbReference>
<dbReference type="Gene3D" id="2.130.10.130">
    <property type="entry name" value="Integrin alpha, N-terminal"/>
    <property type="match status" value="1"/>
</dbReference>